<evidence type="ECO:0000313" key="3">
    <source>
        <dbReference type="EMBL" id="SLJ96534.1"/>
    </source>
</evidence>
<dbReference type="Proteomes" id="UP000190989">
    <property type="component" value="Unassembled WGS sequence"/>
</dbReference>
<dbReference type="AlphaFoldDB" id="A0A1U6HL50"/>
<feature type="transmembrane region" description="Helical" evidence="1">
    <location>
        <begin position="103"/>
        <end position="122"/>
    </location>
</feature>
<feature type="signal peptide" evidence="2">
    <location>
        <begin position="1"/>
        <end position="20"/>
    </location>
</feature>
<organism evidence="3 4">
    <name type="scientific">Novosphingobium mathurense</name>
    <dbReference type="NCBI Taxonomy" id="428990"/>
    <lineage>
        <taxon>Bacteria</taxon>
        <taxon>Pseudomonadati</taxon>
        <taxon>Pseudomonadota</taxon>
        <taxon>Alphaproteobacteria</taxon>
        <taxon>Sphingomonadales</taxon>
        <taxon>Sphingomonadaceae</taxon>
        <taxon>Novosphingobium</taxon>
    </lineage>
</organism>
<evidence type="ECO:0000313" key="4">
    <source>
        <dbReference type="Proteomes" id="UP000190989"/>
    </source>
</evidence>
<accession>A0A1U6HL50</accession>
<keyword evidence="2" id="KW-0732">Signal</keyword>
<dbReference type="EMBL" id="FVZE01000002">
    <property type="protein sequence ID" value="SLJ96534.1"/>
    <property type="molecule type" value="Genomic_DNA"/>
</dbReference>
<proteinExistence type="predicted"/>
<sequence>MPAIPAAAAAAAAAPPPSFSASAPLSSDTGYTRLDWNASGDVVVEQARKADLSDARTIYEGPNHALFLSGLGGGTYYFSLRDETGARSAPLKLTVSHQSLTQALFLTAIGFLVFIATVAVIFRGARDDQ</sequence>
<name>A0A1U6HL50_9SPHN</name>
<keyword evidence="1" id="KW-1133">Transmembrane helix</keyword>
<keyword evidence="1" id="KW-0812">Transmembrane</keyword>
<keyword evidence="1" id="KW-0472">Membrane</keyword>
<dbReference type="STRING" id="428990.SAMN06295987_102691"/>
<evidence type="ECO:0000256" key="2">
    <source>
        <dbReference type="SAM" id="SignalP"/>
    </source>
</evidence>
<gene>
    <name evidence="3" type="ORF">SAMN06295987_102691</name>
</gene>
<dbReference type="RefSeq" id="WP_245828920.1">
    <property type="nucleotide sequence ID" value="NZ_FVZE01000002.1"/>
</dbReference>
<protein>
    <submittedName>
        <fullName evidence="3">Uncharacterized protein</fullName>
    </submittedName>
</protein>
<feature type="chain" id="PRO_5012617525" evidence="2">
    <location>
        <begin position="21"/>
        <end position="129"/>
    </location>
</feature>
<evidence type="ECO:0000256" key="1">
    <source>
        <dbReference type="SAM" id="Phobius"/>
    </source>
</evidence>
<reference evidence="4" key="1">
    <citation type="submission" date="2017-02" db="EMBL/GenBank/DDBJ databases">
        <authorList>
            <person name="Varghese N."/>
            <person name="Submissions S."/>
        </authorList>
    </citation>
    <scope>NUCLEOTIDE SEQUENCE [LARGE SCALE GENOMIC DNA]</scope>
    <source>
        <strain evidence="4">SM117</strain>
    </source>
</reference>
<keyword evidence="4" id="KW-1185">Reference proteome</keyword>